<dbReference type="STRING" id="1760988.SAMN02949497_0061"/>
<dbReference type="SUPFAM" id="SSF47240">
    <property type="entry name" value="Ferritin-like"/>
    <property type="match status" value="1"/>
</dbReference>
<accession>A0A1Y6D5A8</accession>
<dbReference type="RefSeq" id="WP_085216811.1">
    <property type="nucleotide sequence ID" value="NZ_FXAM01000004.1"/>
</dbReference>
<organism evidence="2 3">
    <name type="scientific">Methylomagnum ishizawai</name>
    <dbReference type="NCBI Taxonomy" id="1760988"/>
    <lineage>
        <taxon>Bacteria</taxon>
        <taxon>Pseudomonadati</taxon>
        <taxon>Pseudomonadota</taxon>
        <taxon>Gammaproteobacteria</taxon>
        <taxon>Methylococcales</taxon>
        <taxon>Methylococcaceae</taxon>
        <taxon>Methylomagnum</taxon>
    </lineage>
</organism>
<protein>
    <recommendedName>
        <fullName evidence="1">DUF2383 domain-containing protein</fullName>
    </recommendedName>
</protein>
<dbReference type="OrthoDB" id="7166292at2"/>
<proteinExistence type="predicted"/>
<evidence type="ECO:0000313" key="2">
    <source>
        <dbReference type="EMBL" id="SMF97796.1"/>
    </source>
</evidence>
<dbReference type="AlphaFoldDB" id="A0A1Y6D5A8"/>
<dbReference type="InterPro" id="IPR009078">
    <property type="entry name" value="Ferritin-like_SF"/>
</dbReference>
<sequence>MATLIGTERPVIDTLNHLLELEFGAAAAYEAAIQRLDDPVARDQLGQFMNDHLRHIQELGHLLRDRGRRPPDEADFKAVLTQGKVIIGGLVGDIGILSAMRSNEDGPHQAYEQALERDDLAPRLQNTLTGNLADERRHRAWLEDRLSNL</sequence>
<evidence type="ECO:0000313" key="3">
    <source>
        <dbReference type="Proteomes" id="UP000192923"/>
    </source>
</evidence>
<name>A0A1Y6D5A8_9GAMM</name>
<gene>
    <name evidence="2" type="ORF">SAMN02949497_0061</name>
</gene>
<dbReference type="InterPro" id="IPR019052">
    <property type="entry name" value="DUF2383"/>
</dbReference>
<dbReference type="InterPro" id="IPR012347">
    <property type="entry name" value="Ferritin-like"/>
</dbReference>
<dbReference type="EMBL" id="FXAM01000004">
    <property type="protein sequence ID" value="SMF97796.1"/>
    <property type="molecule type" value="Genomic_DNA"/>
</dbReference>
<evidence type="ECO:0000259" key="1">
    <source>
        <dbReference type="Pfam" id="PF09537"/>
    </source>
</evidence>
<dbReference type="Gene3D" id="1.20.1260.10">
    <property type="match status" value="1"/>
</dbReference>
<feature type="domain" description="DUF2383" evidence="1">
    <location>
        <begin position="11"/>
        <end position="116"/>
    </location>
</feature>
<dbReference type="CDD" id="cd00657">
    <property type="entry name" value="Ferritin_like"/>
    <property type="match status" value="1"/>
</dbReference>
<keyword evidence="3" id="KW-1185">Reference proteome</keyword>
<dbReference type="Pfam" id="PF09537">
    <property type="entry name" value="DUF2383"/>
    <property type="match status" value="1"/>
</dbReference>
<reference evidence="2 3" key="1">
    <citation type="submission" date="2016-12" db="EMBL/GenBank/DDBJ databases">
        <authorList>
            <person name="Song W.-J."/>
            <person name="Kurnit D.M."/>
        </authorList>
    </citation>
    <scope>NUCLEOTIDE SEQUENCE [LARGE SCALE GENOMIC DNA]</scope>
    <source>
        <strain evidence="2 3">175</strain>
    </source>
</reference>
<dbReference type="Proteomes" id="UP000192923">
    <property type="component" value="Unassembled WGS sequence"/>
</dbReference>